<dbReference type="InterPro" id="IPR001030">
    <property type="entry name" value="Acoase/IPM_deHydtase_lsu_aba"/>
</dbReference>
<evidence type="ECO:0000256" key="9">
    <source>
        <dbReference type="ARBA" id="ARBA00023239"/>
    </source>
</evidence>
<evidence type="ECO:0000313" key="13">
    <source>
        <dbReference type="EMBL" id="PYB81347.1"/>
    </source>
</evidence>
<accession>A0A2V4IJG4</accession>
<dbReference type="InterPro" id="IPR006249">
    <property type="entry name" value="Aconitase/IRP2"/>
</dbReference>
<comment type="similarity">
    <text evidence="3">Belongs to the aconitase/IPM isomerase family.</text>
</comment>
<dbReference type="GO" id="GO:0051539">
    <property type="term" value="F:4 iron, 4 sulfur cluster binding"/>
    <property type="evidence" value="ECO:0007669"/>
    <property type="project" value="UniProtKB-KW"/>
</dbReference>
<keyword evidence="6" id="KW-0479">Metal-binding</keyword>
<protein>
    <recommendedName>
        <fullName evidence="4">aconitate hydratase</fullName>
        <ecNumber evidence="4">4.2.1.3</ecNumber>
    </recommendedName>
</protein>
<dbReference type="NCBIfam" id="NF006757">
    <property type="entry name" value="PRK09277.1"/>
    <property type="match status" value="1"/>
</dbReference>
<dbReference type="Gene3D" id="6.10.190.10">
    <property type="match status" value="1"/>
</dbReference>
<dbReference type="SUPFAM" id="SSF52016">
    <property type="entry name" value="LeuD/IlvD-like"/>
    <property type="match status" value="1"/>
</dbReference>
<dbReference type="AlphaFoldDB" id="A0A2V4IJG4"/>
<reference evidence="13 14" key="1">
    <citation type="submission" date="2018-06" db="EMBL/GenBank/DDBJ databases">
        <title>Pseudomonas diversity within urban Lake Michigan freshwaters.</title>
        <authorList>
            <person name="Batrich M."/>
            <person name="Hatzopoulos T."/>
            <person name="Putonti C."/>
        </authorList>
    </citation>
    <scope>NUCLEOTIDE SEQUENCE [LARGE SCALE GENOMIC DNA]</scope>
    <source>
        <strain evidence="13 14">LBp-160603</strain>
    </source>
</reference>
<dbReference type="EC" id="4.2.1.3" evidence="4"/>
<dbReference type="Pfam" id="PF00694">
    <property type="entry name" value="Aconitase_C"/>
    <property type="match status" value="1"/>
</dbReference>
<proteinExistence type="inferred from homology"/>
<evidence type="ECO:0000256" key="3">
    <source>
        <dbReference type="ARBA" id="ARBA00007185"/>
    </source>
</evidence>
<evidence type="ECO:0000256" key="7">
    <source>
        <dbReference type="ARBA" id="ARBA00023004"/>
    </source>
</evidence>
<dbReference type="RefSeq" id="WP_110700916.1">
    <property type="nucleotide sequence ID" value="NZ_QJRO01000008.1"/>
</dbReference>
<dbReference type="Gene3D" id="3.30.499.10">
    <property type="entry name" value="Aconitase, domain 3"/>
    <property type="match status" value="2"/>
</dbReference>
<keyword evidence="5" id="KW-0004">4Fe-4S</keyword>
<dbReference type="SUPFAM" id="SSF53732">
    <property type="entry name" value="Aconitase iron-sulfur domain"/>
    <property type="match status" value="1"/>
</dbReference>
<dbReference type="Pfam" id="PF00330">
    <property type="entry name" value="Aconitase"/>
    <property type="match status" value="1"/>
</dbReference>
<dbReference type="Gene3D" id="3.20.19.10">
    <property type="entry name" value="Aconitase, domain 4"/>
    <property type="match status" value="1"/>
</dbReference>
<evidence type="ECO:0000259" key="12">
    <source>
        <dbReference type="Pfam" id="PF00694"/>
    </source>
</evidence>
<evidence type="ECO:0000259" key="11">
    <source>
        <dbReference type="Pfam" id="PF00330"/>
    </source>
</evidence>
<dbReference type="FunFam" id="3.20.19.10:FF:000006">
    <property type="entry name" value="Aconitate hydratase 1"/>
    <property type="match status" value="1"/>
</dbReference>
<dbReference type="NCBIfam" id="NF009520">
    <property type="entry name" value="PRK12881.1"/>
    <property type="match status" value="1"/>
</dbReference>
<comment type="cofactor">
    <cofactor evidence="1">
        <name>[4Fe-4S] cluster</name>
        <dbReference type="ChEBI" id="CHEBI:49883"/>
    </cofactor>
</comment>
<dbReference type="InterPro" id="IPR015928">
    <property type="entry name" value="Aconitase/3IPM_dehydase_swvl"/>
</dbReference>
<dbReference type="FunFam" id="3.30.499.10:FF:000015">
    <property type="entry name" value="Aconitate hydratase 1"/>
    <property type="match status" value="1"/>
</dbReference>
<evidence type="ECO:0000256" key="5">
    <source>
        <dbReference type="ARBA" id="ARBA00022485"/>
    </source>
</evidence>
<name>A0A2V4IJG4_9PSED</name>
<sequence length="862" mass="94055">MNTAFRKNLPGTALDYFDARAAVEAIKPGAYDGLPYTSRVLAENLVRRCDPATLDASLEQLIERKRDLDFPWFPARVVCHDILGQTALVDLAGLRDAIADKGGDPAAVNPVVPVQLIVDHSLAVECGGFDPQAFDKNRAIEDRRNEDRFHFINWTKQAFKNVDVIQPGNGIMHQINLEKMSPVIHNDRGVAYPDTCVGTDSHTPHVDALGVIAIGVGGLEAENVMLGRASWMRLPEIVGVELTGRLAPNITATDLVLALTEFLRKQKVVGAYLEFHGAGASALTLGDRATISNMAPEYGATAAMFAIDQQTIDYLKLTGRDDQQVQLVETYAKVAGLWADSLAKAEYERTLSFDLSSVVRNMAGPSNPHARVATSDLAAKGIAGQWQEVPGQMPDGAVIIAAITSCTNTSNPRNVIAAGLIARNANKLGLVRKPWVKSSLAPGSKAVQLYLKEAGLEQELEQLGFGIVAFACTTCNGMSGALDPLIQQEIIDRDLYATAVLSGNRNFDGRIHPYAKQAFLASPPLVVAYAIAGTIRFDIEKDVLGVVDGKEIRLKDIWPSDEEIDAVVRASVKPEQFRQVYIPMFAIEEDKGPKVAPLYDWRPMSTYIRRPPYWEGALAGERTLRGMRPLAVLPDNITTDHLSPSNAILLDSAAGEYLAKMGLPEEDFNSYATHRGDHLTAQRATFANPKLYNEMVRNDDGSVKQGSLARIEPEGKVTRMWEAIETYMQRKQPLIIVAGADYGQGSSRDWAAKGVRLAGVEAIVAEGFERIHRTNLVGMGVLPLEFKAGTDRKTLGLDGSETYDVLGERKPRATLTLVVTRRNGERVEVPVTCRLDTAEEVSIYEAGGVLQRFAQDFLEGTA</sequence>
<comment type="pathway">
    <text evidence="2">Organic acid metabolism; propanoate degradation.</text>
</comment>
<gene>
    <name evidence="13" type="primary">acnD</name>
    <name evidence="13" type="ORF">DMX07_14590</name>
</gene>
<evidence type="ECO:0000256" key="10">
    <source>
        <dbReference type="ARBA" id="ARBA00023501"/>
    </source>
</evidence>
<evidence type="ECO:0000256" key="4">
    <source>
        <dbReference type="ARBA" id="ARBA00012926"/>
    </source>
</evidence>
<dbReference type="GO" id="GO:0046872">
    <property type="term" value="F:metal ion binding"/>
    <property type="evidence" value="ECO:0007669"/>
    <property type="project" value="UniProtKB-KW"/>
</dbReference>
<keyword evidence="9" id="KW-0456">Lyase</keyword>
<dbReference type="PRINTS" id="PR00415">
    <property type="entry name" value="ACONITASE"/>
</dbReference>
<dbReference type="PANTHER" id="PTHR11670">
    <property type="entry name" value="ACONITASE/IRON-RESPONSIVE ELEMENT FAMILY MEMBER"/>
    <property type="match status" value="1"/>
</dbReference>
<comment type="caution">
    <text evidence="13">The sequence shown here is derived from an EMBL/GenBank/DDBJ whole genome shotgun (WGS) entry which is preliminary data.</text>
</comment>
<dbReference type="InterPro" id="IPR000573">
    <property type="entry name" value="AconitaseA/IPMdHydase_ssu_swvl"/>
</dbReference>
<dbReference type="GO" id="GO:0019679">
    <property type="term" value="P:propionate metabolic process, methylcitrate cycle"/>
    <property type="evidence" value="ECO:0007669"/>
    <property type="project" value="InterPro"/>
</dbReference>
<dbReference type="InterPro" id="IPR036008">
    <property type="entry name" value="Aconitase_4Fe-4S_dom"/>
</dbReference>
<feature type="domain" description="Aconitase/3-isopropylmalate dehydratase large subunit alpha/beta/alpha" evidence="11">
    <location>
        <begin position="65"/>
        <end position="533"/>
    </location>
</feature>
<evidence type="ECO:0000256" key="6">
    <source>
        <dbReference type="ARBA" id="ARBA00022723"/>
    </source>
</evidence>
<comment type="catalytic activity">
    <reaction evidence="10">
        <text>citrate = D-threo-isocitrate</text>
        <dbReference type="Rhea" id="RHEA:10336"/>
        <dbReference type="ChEBI" id="CHEBI:15562"/>
        <dbReference type="ChEBI" id="CHEBI:16947"/>
        <dbReference type="EC" id="4.2.1.3"/>
    </reaction>
</comment>
<dbReference type="InterPro" id="IPR015931">
    <property type="entry name" value="Acnase/IPM_dHydase_lsu_aba_1/3"/>
</dbReference>
<dbReference type="EMBL" id="QJRO01000008">
    <property type="protein sequence ID" value="PYB81347.1"/>
    <property type="molecule type" value="Genomic_DNA"/>
</dbReference>
<dbReference type="NCBIfam" id="TIGR02333">
    <property type="entry name" value="2met_isocit_dHY"/>
    <property type="match status" value="1"/>
</dbReference>
<evidence type="ECO:0000256" key="2">
    <source>
        <dbReference type="ARBA" id="ARBA00005026"/>
    </source>
</evidence>
<evidence type="ECO:0000256" key="8">
    <source>
        <dbReference type="ARBA" id="ARBA00023014"/>
    </source>
</evidence>
<keyword evidence="7" id="KW-0408">Iron</keyword>
<dbReference type="FunFam" id="3.30.499.10:FF:000014">
    <property type="entry name" value="Aconitate hydratase 1"/>
    <property type="match status" value="1"/>
</dbReference>
<dbReference type="InterPro" id="IPR012708">
    <property type="entry name" value="2Me_IsoCit_deHydtase_FeS-dep"/>
</dbReference>
<organism evidence="13 14">
    <name type="scientific">Pseudomonas soli</name>
    <dbReference type="NCBI Taxonomy" id="1306993"/>
    <lineage>
        <taxon>Bacteria</taxon>
        <taxon>Pseudomonadati</taxon>
        <taxon>Pseudomonadota</taxon>
        <taxon>Gammaproteobacteria</taxon>
        <taxon>Pseudomonadales</taxon>
        <taxon>Pseudomonadaceae</taxon>
        <taxon>Pseudomonas</taxon>
    </lineage>
</organism>
<dbReference type="GO" id="GO:0003994">
    <property type="term" value="F:aconitate hydratase activity"/>
    <property type="evidence" value="ECO:0007669"/>
    <property type="project" value="UniProtKB-EC"/>
</dbReference>
<evidence type="ECO:0000313" key="14">
    <source>
        <dbReference type="Proteomes" id="UP000247620"/>
    </source>
</evidence>
<keyword evidence="8" id="KW-0411">Iron-sulfur</keyword>
<evidence type="ECO:0000256" key="1">
    <source>
        <dbReference type="ARBA" id="ARBA00001966"/>
    </source>
</evidence>
<feature type="domain" description="Aconitase A/isopropylmalate dehydratase small subunit swivel" evidence="12">
    <location>
        <begin position="656"/>
        <end position="788"/>
    </location>
</feature>
<dbReference type="Proteomes" id="UP000247620">
    <property type="component" value="Unassembled WGS sequence"/>
</dbReference>